<protein>
    <submittedName>
        <fullName evidence="2">RWD domain containing 2B</fullName>
    </submittedName>
</protein>
<sequence>DDLNHFVQNTLDDSTADGMEYRVYNLYTRCIEHLSDMVFTEEPARETSAEDPKDEPVNVSLVVIWSHHLLATSKRKDILEWSEELDLCTISKPGYPGVIVVEGLEDMVKEFVSRIKSLNWQALSVRHEETSVIAEDKKHLNWISSSQLHTDSEKKIREVEHISEIVKGLSPELEEKILTALRIQKTNG</sequence>
<dbReference type="InterPro" id="IPR059181">
    <property type="entry name" value="RWDD2A-B_C"/>
</dbReference>
<dbReference type="PANTHER" id="PTHR15955:SF8">
    <property type="entry name" value="RWD DOMAIN-CONTAINING PROTEIN 2B-RELATED"/>
    <property type="match status" value="1"/>
</dbReference>
<dbReference type="PANTHER" id="PTHR15955">
    <property type="entry name" value="RWD DOMAIN CONTAINING PROTEIN 2"/>
    <property type="match status" value="1"/>
</dbReference>
<dbReference type="Proteomes" id="UP000241769">
    <property type="component" value="Unassembled WGS sequence"/>
</dbReference>
<dbReference type="CDD" id="cd24163">
    <property type="entry name" value="RWDD2_C"/>
    <property type="match status" value="1"/>
</dbReference>
<evidence type="ECO:0000313" key="3">
    <source>
        <dbReference type="Proteomes" id="UP000241769"/>
    </source>
</evidence>
<accession>A0A2P6N744</accession>
<keyword evidence="3" id="KW-1185">Reference proteome</keyword>
<feature type="domain" description="Small nuclear ribonucleoprotein Prp3 C-terminal" evidence="1">
    <location>
        <begin position="63"/>
        <end position="139"/>
    </location>
</feature>
<dbReference type="STRING" id="1890364.A0A2P6N744"/>
<dbReference type="OrthoDB" id="432412at2759"/>
<dbReference type="InParanoid" id="A0A2P6N744"/>
<evidence type="ECO:0000259" key="1">
    <source>
        <dbReference type="Pfam" id="PF06544"/>
    </source>
</evidence>
<organism evidence="2 3">
    <name type="scientific">Planoprotostelium fungivorum</name>
    <dbReference type="NCBI Taxonomy" id="1890364"/>
    <lineage>
        <taxon>Eukaryota</taxon>
        <taxon>Amoebozoa</taxon>
        <taxon>Evosea</taxon>
        <taxon>Variosea</taxon>
        <taxon>Cavosteliida</taxon>
        <taxon>Cavosteliaceae</taxon>
        <taxon>Planoprotostelium</taxon>
    </lineage>
</organism>
<reference evidence="2 3" key="1">
    <citation type="journal article" date="2018" name="Genome Biol. Evol.">
        <title>Multiple Roots of Fruiting Body Formation in Amoebozoa.</title>
        <authorList>
            <person name="Hillmann F."/>
            <person name="Forbes G."/>
            <person name="Novohradska S."/>
            <person name="Ferling I."/>
            <person name="Riege K."/>
            <person name="Groth M."/>
            <person name="Westermann M."/>
            <person name="Marz M."/>
            <person name="Spaller T."/>
            <person name="Winckler T."/>
            <person name="Schaap P."/>
            <person name="Glockner G."/>
        </authorList>
    </citation>
    <scope>NUCLEOTIDE SEQUENCE [LARGE SCALE GENOMIC DNA]</scope>
    <source>
        <strain evidence="2 3">Jena</strain>
    </source>
</reference>
<dbReference type="Pfam" id="PF06544">
    <property type="entry name" value="Prp3_C"/>
    <property type="match status" value="1"/>
</dbReference>
<feature type="non-terminal residue" evidence="2">
    <location>
        <position position="1"/>
    </location>
</feature>
<name>A0A2P6N744_9EUKA</name>
<dbReference type="AlphaFoldDB" id="A0A2P6N744"/>
<dbReference type="InterPro" id="IPR017359">
    <property type="entry name" value="Phi-like"/>
</dbReference>
<proteinExistence type="predicted"/>
<dbReference type="InterPro" id="IPR010541">
    <property type="entry name" value="Prp3_C"/>
</dbReference>
<gene>
    <name evidence="2" type="ORF">PROFUN_12625</name>
</gene>
<comment type="caution">
    <text evidence="2">The sequence shown here is derived from an EMBL/GenBank/DDBJ whole genome shotgun (WGS) entry which is preliminary data.</text>
</comment>
<evidence type="ECO:0000313" key="2">
    <source>
        <dbReference type="EMBL" id="PRP79763.1"/>
    </source>
</evidence>
<dbReference type="EMBL" id="MDYQ01000171">
    <property type="protein sequence ID" value="PRP79763.1"/>
    <property type="molecule type" value="Genomic_DNA"/>
</dbReference>